<dbReference type="InterPro" id="IPR016040">
    <property type="entry name" value="NAD(P)-bd_dom"/>
</dbReference>
<dbReference type="RefSeq" id="WP_344183149.1">
    <property type="nucleotide sequence ID" value="NZ_BAAANC010000005.1"/>
</dbReference>
<evidence type="ECO:0000313" key="3">
    <source>
        <dbReference type="Proteomes" id="UP001500363"/>
    </source>
</evidence>
<feature type="domain" description="NAD(P)-binding" evidence="1">
    <location>
        <begin position="7"/>
        <end position="187"/>
    </location>
</feature>
<dbReference type="Pfam" id="PF13460">
    <property type="entry name" value="NAD_binding_10"/>
    <property type="match status" value="1"/>
</dbReference>
<sequence>MKIAILGATGRTGRLLVARALNRGHEVIALARRPDQIIASSNLRVLRADVSEPGSVAAAVGDSDIVLSGLGIAKKQDPAVLIDGARQLAAAGPRVIWLTSLGMGATEGALGPLTGALLKQALRHEWSAKDLAGQAIRDAGGTTVYAGPLTGRPYQENGRLIEATTYRPRAFPPLAPRAGIAALMITEAETPQFADADTIALFDQSR</sequence>
<name>A0ABN2CJN6_9ACTN</name>
<protein>
    <recommendedName>
        <fullName evidence="1">NAD(P)-binding domain-containing protein</fullName>
    </recommendedName>
</protein>
<accession>A0ABN2CJN6</accession>
<evidence type="ECO:0000313" key="2">
    <source>
        <dbReference type="EMBL" id="GAA1559723.1"/>
    </source>
</evidence>
<proteinExistence type="predicted"/>
<dbReference type="InterPro" id="IPR051606">
    <property type="entry name" value="Polyketide_Oxido-like"/>
</dbReference>
<dbReference type="Proteomes" id="UP001500363">
    <property type="component" value="Unassembled WGS sequence"/>
</dbReference>
<comment type="caution">
    <text evidence="2">The sequence shown here is derived from an EMBL/GenBank/DDBJ whole genome shotgun (WGS) entry which is preliminary data.</text>
</comment>
<organism evidence="2 3">
    <name type="scientific">Kribbella lupini</name>
    <dbReference type="NCBI Taxonomy" id="291602"/>
    <lineage>
        <taxon>Bacteria</taxon>
        <taxon>Bacillati</taxon>
        <taxon>Actinomycetota</taxon>
        <taxon>Actinomycetes</taxon>
        <taxon>Propionibacteriales</taxon>
        <taxon>Kribbellaceae</taxon>
        <taxon>Kribbella</taxon>
    </lineage>
</organism>
<dbReference type="Gene3D" id="3.40.50.720">
    <property type="entry name" value="NAD(P)-binding Rossmann-like Domain"/>
    <property type="match status" value="1"/>
</dbReference>
<evidence type="ECO:0000259" key="1">
    <source>
        <dbReference type="Pfam" id="PF13460"/>
    </source>
</evidence>
<dbReference type="PANTHER" id="PTHR43355">
    <property type="entry name" value="FLAVIN REDUCTASE (NADPH)"/>
    <property type="match status" value="1"/>
</dbReference>
<keyword evidence="3" id="KW-1185">Reference proteome</keyword>
<dbReference type="PANTHER" id="PTHR43355:SF2">
    <property type="entry name" value="FLAVIN REDUCTASE (NADPH)"/>
    <property type="match status" value="1"/>
</dbReference>
<dbReference type="InterPro" id="IPR036291">
    <property type="entry name" value="NAD(P)-bd_dom_sf"/>
</dbReference>
<dbReference type="SUPFAM" id="SSF51735">
    <property type="entry name" value="NAD(P)-binding Rossmann-fold domains"/>
    <property type="match status" value="1"/>
</dbReference>
<dbReference type="EMBL" id="BAAANC010000005">
    <property type="protein sequence ID" value="GAA1559723.1"/>
    <property type="molecule type" value="Genomic_DNA"/>
</dbReference>
<gene>
    <name evidence="2" type="ORF">GCM10009741_76040</name>
</gene>
<reference evidence="2 3" key="1">
    <citation type="journal article" date="2019" name="Int. J. Syst. Evol. Microbiol.">
        <title>The Global Catalogue of Microorganisms (GCM) 10K type strain sequencing project: providing services to taxonomists for standard genome sequencing and annotation.</title>
        <authorList>
            <consortium name="The Broad Institute Genomics Platform"/>
            <consortium name="The Broad Institute Genome Sequencing Center for Infectious Disease"/>
            <person name="Wu L."/>
            <person name="Ma J."/>
        </authorList>
    </citation>
    <scope>NUCLEOTIDE SEQUENCE [LARGE SCALE GENOMIC DNA]</scope>
    <source>
        <strain evidence="2 3">JCM 14303</strain>
    </source>
</reference>